<protein>
    <submittedName>
        <fullName evidence="2">Uncharacterized protein</fullName>
    </submittedName>
</protein>
<sequence>MACVLRDDAKGVQGERKVKFVAGVSVKLALQRCISGIASATTTGNTHWLHSKTLRQQQLTDSSSSSWRFVVSSPSAGPSLPCAYIMLASHESAFAVLHEYVNLRRHESFEKMRSQQESRQHEHLQEKKRPAQHQFAMVSRRVAHRRKRGSPGIDVDNSTEQQLTCSACSACSGDCSVAGPVWSWELEELFSETLDRDAAPLILNSSPSAMMPLAGEGLRQKTHATTGRYLGVKGGGQDRWAEMKSSGIFSTLNGDAPGPGLRRRRRLLAFQINLYNTSMHFDWPKMLTEFRSSGGLRKSLARGTSSLMMPEPEPQQSQKCDAAMAQPVLVRAYTNRKGFANRAPGRVEDAEALPPISSYAFADILRSVHGSKEFQDAIDGIAEIAAKNRMSLAEEYGSHLPPVGEITVTGSSAARPQLHRPTMRRRALTSVPEASSGSSEGSRKSPAKRASIFSFRKQQKQPMQQKGDCKPMQRMRIGSMGRTIPVGTTVAMAVEVLWPADHTGASFETTTTAMNSPPGPGPAQRSSSDAQSSLQRLLDGTGLVSDTYDLMCRLGRAWQTPIVMRAAGIYARTQKRKQIYRQKNLELITYHWRGLYADPSIVVRTVRVGGLTSSGLADPFAALLPSSGRVAMAVDCGVPKILRHATSNDRGMAYMCSGWMLKSQEGSTDGPLRRHFHMKVPLFLVRLTLHPLFPTKPQIKKERHQKDTTNPKERPRTGAGKYRTMLTTSQLVSTTTQRVAGAGAGEGGRGGKGGGGGGGGSGSGGGGGDKKEQLPDISGAHQLSEEEEDALLERFTVALIGMWQRLLEMGEEQRADAMWALGEQVFGEDRWGGMEATLETRRGALSRHHHAVWPESRWEMEAGAGNVSVQDITTTELDTQLRVKTSSTQVNSPLVLKCETPQLEANISMTSGVFESPIVTTTPQKNLYPASNLDDATECDIAVFGSSPPWKMDTEALSITFRVALSACVAYSTDVEEYLLLGADAITITS</sequence>
<dbReference type="AlphaFoldDB" id="M3AVR8"/>
<dbReference type="HOGENOM" id="CLU_301703_0_0_1"/>
<feature type="region of interest" description="Disordered" evidence="1">
    <location>
        <begin position="695"/>
        <end position="775"/>
    </location>
</feature>
<keyword evidence="3" id="KW-1185">Reference proteome</keyword>
<feature type="region of interest" description="Disordered" evidence="1">
    <location>
        <begin position="409"/>
        <end position="450"/>
    </location>
</feature>
<accession>M3AVR8</accession>
<dbReference type="Proteomes" id="UP000016932">
    <property type="component" value="Unassembled WGS sequence"/>
</dbReference>
<evidence type="ECO:0000256" key="1">
    <source>
        <dbReference type="SAM" id="MobiDB-lite"/>
    </source>
</evidence>
<feature type="compositionally biased region" description="Low complexity" evidence="1">
    <location>
        <begin position="430"/>
        <end position="440"/>
    </location>
</feature>
<feature type="region of interest" description="Disordered" evidence="1">
    <location>
        <begin position="111"/>
        <end position="134"/>
    </location>
</feature>
<name>M3AVR8_PSEFD</name>
<feature type="compositionally biased region" description="Basic and acidic residues" evidence="1">
    <location>
        <begin position="111"/>
        <end position="129"/>
    </location>
</feature>
<feature type="region of interest" description="Disordered" evidence="1">
    <location>
        <begin position="508"/>
        <end position="535"/>
    </location>
</feature>
<dbReference type="eggNOG" id="ENOG502SSMU">
    <property type="taxonomic scope" value="Eukaryota"/>
</dbReference>
<dbReference type="VEuPathDB" id="FungiDB:MYCFIDRAFT_175169"/>
<feature type="compositionally biased region" description="Polar residues" evidence="1">
    <location>
        <begin position="524"/>
        <end position="535"/>
    </location>
</feature>
<dbReference type="KEGG" id="pfj:MYCFIDRAFT_175169"/>
<evidence type="ECO:0000313" key="2">
    <source>
        <dbReference type="EMBL" id="EME81567.1"/>
    </source>
</evidence>
<feature type="compositionally biased region" description="Gly residues" evidence="1">
    <location>
        <begin position="742"/>
        <end position="767"/>
    </location>
</feature>
<gene>
    <name evidence="2" type="ORF">MYCFIDRAFT_175169</name>
</gene>
<dbReference type="EMBL" id="KB446559">
    <property type="protein sequence ID" value="EME81567.1"/>
    <property type="molecule type" value="Genomic_DNA"/>
</dbReference>
<reference evidence="2 3" key="1">
    <citation type="journal article" date="2012" name="PLoS Pathog.">
        <title>Diverse lifestyles and strategies of plant pathogenesis encoded in the genomes of eighteen Dothideomycetes fungi.</title>
        <authorList>
            <person name="Ohm R.A."/>
            <person name="Feau N."/>
            <person name="Henrissat B."/>
            <person name="Schoch C.L."/>
            <person name="Horwitz B.A."/>
            <person name="Barry K.W."/>
            <person name="Condon B.J."/>
            <person name="Copeland A.C."/>
            <person name="Dhillon B."/>
            <person name="Glaser F."/>
            <person name="Hesse C.N."/>
            <person name="Kosti I."/>
            <person name="LaButti K."/>
            <person name="Lindquist E.A."/>
            <person name="Lucas S."/>
            <person name="Salamov A.A."/>
            <person name="Bradshaw R.E."/>
            <person name="Ciuffetti L."/>
            <person name="Hamelin R.C."/>
            <person name="Kema G.H.J."/>
            <person name="Lawrence C."/>
            <person name="Scott J.A."/>
            <person name="Spatafora J.W."/>
            <person name="Turgeon B.G."/>
            <person name="de Wit P.J.G.M."/>
            <person name="Zhong S."/>
            <person name="Goodwin S.B."/>
            <person name="Grigoriev I.V."/>
        </authorList>
    </citation>
    <scope>NUCLEOTIDE SEQUENCE [LARGE SCALE GENOMIC DNA]</scope>
    <source>
        <strain evidence="2 3">CIRAD86</strain>
    </source>
</reference>
<dbReference type="GeneID" id="19333342"/>
<feature type="compositionally biased region" description="Basic residues" evidence="1">
    <location>
        <begin position="417"/>
        <end position="427"/>
    </location>
</feature>
<feature type="compositionally biased region" description="Low complexity" evidence="1">
    <location>
        <begin position="724"/>
        <end position="741"/>
    </location>
</feature>
<dbReference type="STRING" id="383855.M3AVR8"/>
<organism evidence="2 3">
    <name type="scientific">Pseudocercospora fijiensis (strain CIRAD86)</name>
    <name type="common">Black leaf streak disease fungus</name>
    <name type="synonym">Mycosphaerella fijiensis</name>
    <dbReference type="NCBI Taxonomy" id="383855"/>
    <lineage>
        <taxon>Eukaryota</taxon>
        <taxon>Fungi</taxon>
        <taxon>Dikarya</taxon>
        <taxon>Ascomycota</taxon>
        <taxon>Pezizomycotina</taxon>
        <taxon>Dothideomycetes</taxon>
        <taxon>Dothideomycetidae</taxon>
        <taxon>Mycosphaerellales</taxon>
        <taxon>Mycosphaerellaceae</taxon>
        <taxon>Pseudocercospora</taxon>
    </lineage>
</organism>
<dbReference type="OrthoDB" id="5339332at2759"/>
<feature type="compositionally biased region" description="Basic and acidic residues" evidence="1">
    <location>
        <begin position="704"/>
        <end position="716"/>
    </location>
</feature>
<evidence type="ECO:0000313" key="3">
    <source>
        <dbReference type="Proteomes" id="UP000016932"/>
    </source>
</evidence>
<dbReference type="RefSeq" id="XP_007927202.1">
    <property type="nucleotide sequence ID" value="XM_007929011.1"/>
</dbReference>
<proteinExistence type="predicted"/>